<organism evidence="5 6">
    <name type="scientific">Morus notabilis</name>
    <dbReference type="NCBI Taxonomy" id="981085"/>
    <lineage>
        <taxon>Eukaryota</taxon>
        <taxon>Viridiplantae</taxon>
        <taxon>Streptophyta</taxon>
        <taxon>Embryophyta</taxon>
        <taxon>Tracheophyta</taxon>
        <taxon>Spermatophyta</taxon>
        <taxon>Magnoliopsida</taxon>
        <taxon>eudicotyledons</taxon>
        <taxon>Gunneridae</taxon>
        <taxon>Pentapetalae</taxon>
        <taxon>rosids</taxon>
        <taxon>fabids</taxon>
        <taxon>Rosales</taxon>
        <taxon>Moraceae</taxon>
        <taxon>Moreae</taxon>
        <taxon>Morus</taxon>
    </lineage>
</organism>
<dbReference type="EMBL" id="KE345599">
    <property type="protein sequence ID" value="EXC08480.1"/>
    <property type="molecule type" value="Genomic_DNA"/>
</dbReference>
<dbReference type="InterPro" id="IPR036322">
    <property type="entry name" value="WD40_repeat_dom_sf"/>
</dbReference>
<evidence type="ECO:0000256" key="2">
    <source>
        <dbReference type="ARBA" id="ARBA00022737"/>
    </source>
</evidence>
<evidence type="ECO:0000256" key="1">
    <source>
        <dbReference type="ARBA" id="ARBA00022574"/>
    </source>
</evidence>
<dbReference type="PROSITE" id="PS50082">
    <property type="entry name" value="WD_REPEATS_2"/>
    <property type="match status" value="2"/>
</dbReference>
<dbReference type="SUPFAM" id="SSF50978">
    <property type="entry name" value="WD40 repeat-like"/>
    <property type="match status" value="1"/>
</dbReference>
<dbReference type="Pfam" id="PF23754">
    <property type="entry name" value="Beta-prop_IP5PC_F"/>
    <property type="match status" value="1"/>
</dbReference>
<evidence type="ECO:0000313" key="6">
    <source>
        <dbReference type="Proteomes" id="UP000030645"/>
    </source>
</evidence>
<gene>
    <name evidence="5" type="ORF">L484_009623</name>
</gene>
<keyword evidence="1 3" id="KW-0853">WD repeat</keyword>
<dbReference type="PANTHER" id="PTHR44489">
    <property type="match status" value="1"/>
</dbReference>
<protein>
    <submittedName>
        <fullName evidence="5">Zinc finger CCCH domain-containing protein 48</fullName>
    </submittedName>
</protein>
<dbReference type="PROSITE" id="PS50294">
    <property type="entry name" value="WD_REPEATS_REGION"/>
    <property type="match status" value="1"/>
</dbReference>
<keyword evidence="2" id="KW-0677">Repeat</keyword>
<dbReference type="AlphaFoldDB" id="W9SI06"/>
<dbReference type="InterPro" id="IPR015943">
    <property type="entry name" value="WD40/YVTN_repeat-like_dom_sf"/>
</dbReference>
<dbReference type="PRINTS" id="PR00320">
    <property type="entry name" value="GPROTEINBRPT"/>
</dbReference>
<reference evidence="6" key="1">
    <citation type="submission" date="2013-01" db="EMBL/GenBank/DDBJ databases">
        <title>Draft Genome Sequence of a Mulberry Tree, Morus notabilis C.K. Schneid.</title>
        <authorList>
            <person name="He N."/>
            <person name="Zhao S."/>
        </authorList>
    </citation>
    <scope>NUCLEOTIDE SEQUENCE</scope>
</reference>
<feature type="repeat" description="WD" evidence="3">
    <location>
        <begin position="116"/>
        <end position="155"/>
    </location>
</feature>
<dbReference type="SMART" id="SM00320">
    <property type="entry name" value="WD40"/>
    <property type="match status" value="3"/>
</dbReference>
<evidence type="ECO:0000259" key="4">
    <source>
        <dbReference type="Pfam" id="PF23754"/>
    </source>
</evidence>
<sequence length="251" mass="27990">MIHEGPWIFMGFQNLVKAWNCQKDVGFNLDGPIGQVCVMDFGDDKLFAGTESGQILVWKLNSESETDNPFQPEIALEGHTNGVVCITIGYKMLYSGSTDGTIKQWDLDTLQCLRTVKRHSSAVMSLACWNNYLVSCSLDGTIKAWDYTQEGDLEVCYTHEEEQGVLALGGMNIPVMPMPMPNQDQRRDILLCSRDDHSVHLYELPSFEKKGQIVARQEARSIHIQDGTGVFFIGDATGIITVGKITQVYSD</sequence>
<keyword evidence="6" id="KW-1185">Reference proteome</keyword>
<dbReference type="PANTHER" id="PTHR44489:SF14">
    <property type="entry name" value="ZINC FINGER CCCH DOMAIN-CONTAINING PROTEIN 59-RELATED"/>
    <property type="match status" value="1"/>
</dbReference>
<feature type="domain" description="IP5PC-F beta-propeller" evidence="4">
    <location>
        <begin position="37"/>
        <end position="112"/>
    </location>
</feature>
<dbReference type="OrthoDB" id="19711at2759"/>
<name>W9SI06_9ROSA</name>
<evidence type="ECO:0000256" key="3">
    <source>
        <dbReference type="PROSITE-ProRule" id="PRU00221"/>
    </source>
</evidence>
<feature type="repeat" description="WD" evidence="3">
    <location>
        <begin position="76"/>
        <end position="115"/>
    </location>
</feature>
<dbReference type="InterPro" id="IPR056454">
    <property type="entry name" value="Beta-prop_IP5PC_F"/>
</dbReference>
<evidence type="ECO:0000313" key="5">
    <source>
        <dbReference type="EMBL" id="EXC08480.1"/>
    </source>
</evidence>
<dbReference type="KEGG" id="mnt:21392946"/>
<dbReference type="STRING" id="981085.W9SI06"/>
<dbReference type="InterPro" id="IPR044715">
    <property type="entry name" value="WDR86-like"/>
</dbReference>
<proteinExistence type="predicted"/>
<accession>W9SI06</accession>
<dbReference type="eggNOG" id="KOG0274">
    <property type="taxonomic scope" value="Eukaryota"/>
</dbReference>
<dbReference type="Proteomes" id="UP000030645">
    <property type="component" value="Unassembled WGS sequence"/>
</dbReference>
<dbReference type="InterPro" id="IPR020472">
    <property type="entry name" value="WD40_PAC1"/>
</dbReference>
<dbReference type="InterPro" id="IPR001680">
    <property type="entry name" value="WD40_rpt"/>
</dbReference>
<dbReference type="Gene3D" id="2.130.10.10">
    <property type="entry name" value="YVTN repeat-like/Quinoprotein amine dehydrogenase"/>
    <property type="match status" value="1"/>
</dbReference>